<organism evidence="3 4">
    <name type="scientific">Peribacillus psychrosaccharolyticus</name>
    <name type="common">Bacillus psychrosaccharolyticus</name>
    <dbReference type="NCBI Taxonomy" id="1407"/>
    <lineage>
        <taxon>Bacteria</taxon>
        <taxon>Bacillati</taxon>
        <taxon>Bacillota</taxon>
        <taxon>Bacilli</taxon>
        <taxon>Bacillales</taxon>
        <taxon>Bacillaceae</taxon>
        <taxon>Peribacillus</taxon>
    </lineage>
</organism>
<feature type="transmembrane region" description="Helical" evidence="2">
    <location>
        <begin position="562"/>
        <end position="582"/>
    </location>
</feature>
<dbReference type="KEGG" id="ppsr:I6J18_14840"/>
<keyword evidence="2" id="KW-0472">Membrane</keyword>
<dbReference type="GO" id="GO:0016301">
    <property type="term" value="F:kinase activity"/>
    <property type="evidence" value="ECO:0007669"/>
    <property type="project" value="UniProtKB-KW"/>
</dbReference>
<dbReference type="PANTHER" id="PTHR40050:SF1">
    <property type="entry name" value="INNER SPORE COAT PROTEIN H"/>
    <property type="match status" value="1"/>
</dbReference>
<reference evidence="3 4" key="1">
    <citation type="submission" date="2021-01" db="EMBL/GenBank/DDBJ databases">
        <title>FDA dAtabase for Regulatory Grade micrObial Sequences (FDA-ARGOS): Supporting development and validation of Infectious Disease Dx tests.</title>
        <authorList>
            <person name="Nelson B."/>
            <person name="Plummer A."/>
            <person name="Tallon L."/>
            <person name="Sadzewicz L."/>
            <person name="Zhao X."/>
            <person name="Boylan J."/>
            <person name="Ott S."/>
            <person name="Bowen H."/>
            <person name="Vavikolanu K."/>
            <person name="Mehta A."/>
            <person name="Aluvathingal J."/>
            <person name="Nadendla S."/>
            <person name="Myers T."/>
            <person name="Yan Y."/>
            <person name="Sichtig H."/>
        </authorList>
    </citation>
    <scope>NUCLEOTIDE SEQUENCE [LARGE SCALE GENOMIC DNA]</scope>
    <source>
        <strain evidence="3 4">FDAARGOS_1161</strain>
    </source>
</reference>
<feature type="compositionally biased region" description="Basic and acidic residues" evidence="1">
    <location>
        <begin position="316"/>
        <end position="338"/>
    </location>
</feature>
<evidence type="ECO:0000256" key="2">
    <source>
        <dbReference type="SAM" id="Phobius"/>
    </source>
</evidence>
<accession>A0A974S054</accession>
<dbReference type="EMBL" id="CP068053">
    <property type="protein sequence ID" value="QQS98929.1"/>
    <property type="molecule type" value="Genomic_DNA"/>
</dbReference>
<dbReference type="RefSeq" id="WP_201647556.1">
    <property type="nucleotide sequence ID" value="NZ_CP068053.1"/>
</dbReference>
<proteinExistence type="predicted"/>
<name>A0A974S054_PERPY</name>
<dbReference type="PANTHER" id="PTHR40050">
    <property type="entry name" value="INNER SPORE COAT PROTEIN H"/>
    <property type="match status" value="1"/>
</dbReference>
<evidence type="ECO:0000313" key="3">
    <source>
        <dbReference type="EMBL" id="QQS98929.1"/>
    </source>
</evidence>
<evidence type="ECO:0000313" key="4">
    <source>
        <dbReference type="Proteomes" id="UP000595254"/>
    </source>
</evidence>
<protein>
    <submittedName>
        <fullName evidence="3">CotH kinase family protein</fullName>
    </submittedName>
</protein>
<keyword evidence="2" id="KW-1133">Transmembrane helix</keyword>
<dbReference type="Pfam" id="PF08757">
    <property type="entry name" value="CotH"/>
    <property type="match status" value="1"/>
</dbReference>
<evidence type="ECO:0000256" key="1">
    <source>
        <dbReference type="SAM" id="MobiDB-lite"/>
    </source>
</evidence>
<keyword evidence="3" id="KW-0418">Kinase</keyword>
<dbReference type="InterPro" id="IPR014867">
    <property type="entry name" value="Spore_coat_CotH_CotH2/3/7"/>
</dbReference>
<keyword evidence="3" id="KW-0808">Transferase</keyword>
<feature type="region of interest" description="Disordered" evidence="1">
    <location>
        <begin position="314"/>
        <end position="347"/>
    </location>
</feature>
<gene>
    <name evidence="3" type="ORF">I6J18_14840</name>
</gene>
<feature type="region of interest" description="Disordered" evidence="1">
    <location>
        <begin position="474"/>
        <end position="554"/>
    </location>
</feature>
<feature type="compositionally biased region" description="Gly residues" evidence="1">
    <location>
        <begin position="511"/>
        <end position="544"/>
    </location>
</feature>
<feature type="transmembrane region" description="Helical" evidence="2">
    <location>
        <begin position="7"/>
        <end position="28"/>
    </location>
</feature>
<keyword evidence="2" id="KW-0812">Transmembrane</keyword>
<dbReference type="Proteomes" id="UP000595254">
    <property type="component" value="Chromosome"/>
</dbReference>
<keyword evidence="4" id="KW-1185">Reference proteome</keyword>
<dbReference type="AlphaFoldDB" id="A0A974S054"/>
<sequence length="587" mass="63646">MIKNRYVIGAITLLLVVFIAVLFIVPTFQVEQPESMAKTYKSTVFDQSKVTKVDIELSDKNLASILESPTDEEVVDADVTINGKTVSHVGFRTKGMLSLSSVAAMEDSDRYSWKIDFDYYRSEQTLDGLQKLALNNNFSDASMMREYLSYDLMEDMGVPTPSHSYMYVTINGEEQGLYLGVETLDESFLSQNFTTGNGDLYKPDGTGSDLKWISDDIADYTGLNLKTNTKTSKQSSMINMLDTINNGGKLEDVVDVDEMLRYFAANTALVNLDHYQGDKKHNYYLYEEDGLFSMLPWDYNMAFGGYGAMGGGMGGKAKDTSAEDTQAKETTEAGEAKKAQMPGGGKEGGMMGMGSSSFINDSAINFSITTPVSGATLEERPLLNALLEDDENRETFNKYLKKMATGFFSEETITEKVSEITSMITPYVEKDPTKFYTMEEYLKATTGDESIIEFSTQRAESILAQLSGELVVEAETSSDMGGGQEQGQMQPPDVTTGEAQDKGMQPPAGQDGAGPGAGGPPNMGGGQNGPPDMGGGMQPPGMDGGPNAQSGAAGSSYSKETFIMIGISLALLIGAIVFASFFKRRRS</sequence>